<protein>
    <recommendedName>
        <fullName evidence="3">HEAT repeat domain-containing protein</fullName>
    </recommendedName>
</protein>
<organism evidence="1 2">
    <name type="scientific">Cytobacillus depressus</name>
    <dbReference type="NCBI Taxonomy" id="1602942"/>
    <lineage>
        <taxon>Bacteria</taxon>
        <taxon>Bacillati</taxon>
        <taxon>Bacillota</taxon>
        <taxon>Bacilli</taxon>
        <taxon>Bacillales</taxon>
        <taxon>Bacillaceae</taxon>
        <taxon>Cytobacillus</taxon>
    </lineage>
</organism>
<evidence type="ECO:0000313" key="2">
    <source>
        <dbReference type="Proteomes" id="UP000481030"/>
    </source>
</evidence>
<accession>A0A6L3UXB2</accession>
<dbReference type="SUPFAM" id="SSF48371">
    <property type="entry name" value="ARM repeat"/>
    <property type="match status" value="1"/>
</dbReference>
<dbReference type="AlphaFoldDB" id="A0A6L3UXB2"/>
<name>A0A6L3UXB2_9BACI</name>
<evidence type="ECO:0000313" key="1">
    <source>
        <dbReference type="EMBL" id="KAB2328748.1"/>
    </source>
</evidence>
<dbReference type="OrthoDB" id="2606950at2"/>
<dbReference type="Proteomes" id="UP000481030">
    <property type="component" value="Unassembled WGS sequence"/>
</dbReference>
<reference evidence="1 2" key="1">
    <citation type="journal article" date="2016" name="Antonie Van Leeuwenhoek">
        <title>Bacillus depressus sp. nov., isolated from soil of a sunflower field.</title>
        <authorList>
            <person name="Wei X."/>
            <person name="Xin D."/>
            <person name="Xin Y."/>
            <person name="Zhang H."/>
            <person name="Wang T."/>
            <person name="Zhang J."/>
        </authorList>
    </citation>
    <scope>NUCLEOTIDE SEQUENCE [LARGE SCALE GENOMIC DNA]</scope>
    <source>
        <strain evidence="1 2">BZ1</strain>
    </source>
</reference>
<evidence type="ECO:0008006" key="3">
    <source>
        <dbReference type="Google" id="ProtNLM"/>
    </source>
</evidence>
<sequence length="137" mass="15610">MELSELEQILKGNNLESKIETISHLSDVFESYNKDIANFDDLVVLLLKFAIEEQNNEVKEELFDTLLDAATYKNTEKINWDILEQHINELPSECIPTAISILGLSHNKKYAHTLSTFSKHENKSIKSAALIALSEFE</sequence>
<dbReference type="EMBL" id="WBOS01000024">
    <property type="protein sequence ID" value="KAB2328748.1"/>
    <property type="molecule type" value="Genomic_DNA"/>
</dbReference>
<dbReference type="RefSeq" id="WP_151537370.1">
    <property type="nucleotide sequence ID" value="NZ_WBOS01000024.1"/>
</dbReference>
<proteinExistence type="predicted"/>
<dbReference type="InterPro" id="IPR016024">
    <property type="entry name" value="ARM-type_fold"/>
</dbReference>
<keyword evidence="2" id="KW-1185">Reference proteome</keyword>
<gene>
    <name evidence="1" type="ORF">F7731_24285</name>
</gene>
<comment type="caution">
    <text evidence="1">The sequence shown here is derived from an EMBL/GenBank/DDBJ whole genome shotgun (WGS) entry which is preliminary data.</text>
</comment>